<evidence type="ECO:0000313" key="5">
    <source>
        <dbReference type="Proteomes" id="UP000198953"/>
    </source>
</evidence>
<dbReference type="Proteomes" id="UP000198953">
    <property type="component" value="Unassembled WGS sequence"/>
</dbReference>
<protein>
    <submittedName>
        <fullName evidence="4">PucR C-terminal helix-turn-helix domain-containing protein</fullName>
    </submittedName>
</protein>
<dbReference type="InterPro" id="IPR051448">
    <property type="entry name" value="CdaR-like_regulators"/>
</dbReference>
<reference evidence="4 5" key="1">
    <citation type="submission" date="2016-10" db="EMBL/GenBank/DDBJ databases">
        <authorList>
            <person name="de Groot N.N."/>
        </authorList>
    </citation>
    <scope>NUCLEOTIDE SEQUENCE [LARGE SCALE GENOMIC DNA]</scope>
    <source>
        <strain evidence="4 5">DSM 43357</strain>
    </source>
</reference>
<keyword evidence="5" id="KW-1185">Reference proteome</keyword>
<evidence type="ECO:0000313" key="4">
    <source>
        <dbReference type="EMBL" id="SEM62154.1"/>
    </source>
</evidence>
<dbReference type="RefSeq" id="WP_091103700.1">
    <property type="nucleotide sequence ID" value="NZ_FOBF01000015.1"/>
</dbReference>
<dbReference type="EMBL" id="FOBF01000015">
    <property type="protein sequence ID" value="SEM62154.1"/>
    <property type="molecule type" value="Genomic_DNA"/>
</dbReference>
<feature type="domain" description="CdaR GGDEF-like" evidence="3">
    <location>
        <begin position="300"/>
        <end position="414"/>
    </location>
</feature>
<dbReference type="AlphaFoldDB" id="A0A1H7ZWN6"/>
<evidence type="ECO:0000259" key="2">
    <source>
        <dbReference type="Pfam" id="PF13556"/>
    </source>
</evidence>
<dbReference type="STRING" id="46177.SAMN05660976_05633"/>
<dbReference type="Pfam" id="PF17853">
    <property type="entry name" value="GGDEF_2"/>
    <property type="match status" value="1"/>
</dbReference>
<dbReference type="InterPro" id="IPR025736">
    <property type="entry name" value="PucR_C-HTH_dom"/>
</dbReference>
<dbReference type="Gene3D" id="1.10.10.2840">
    <property type="entry name" value="PucR C-terminal helix-turn-helix domain"/>
    <property type="match status" value="1"/>
</dbReference>
<evidence type="ECO:0000256" key="1">
    <source>
        <dbReference type="ARBA" id="ARBA00006754"/>
    </source>
</evidence>
<sequence length="527" mass="56313">MNQVEYLEPSLAQVIERIGTDYVTVVAAPNGVDVPISGPAIHDPLSAAPPKPGAMVLLVGLAPETPGAARTIRRLTGAAAAVMRSDAADAAPLAEAAAEAGVALIALRVAMSWSHLHTLLEDAVLLGDSLVAAPSRDLGSVPAGDLNALVNAIAETLDRPAAIVDTQWRLLAYSAVPGQANDDLQRDVILSRTVPARNAPQETRRLLLTSHRALRFRTGPPYDDDEHRIWRIGAGIRGGPEPLGMLWVLEGDEQLSADKLVLVEEFARLAAAHLLRVRRARTLDRERRGELVGQALDGRDPRTACHRLGLDPGAGIAVLAVAELVAGDVPLGEHLLDAVATYLDAYRRSSACVLRGDTVYCLMPAQDLAALREVASDLTRRLGLRRRLAAGVGGRVGADDLPRSRRQADLALAVLRASGATVATIDEVRAAATLVELRSLLDDHPDLLLHEADPALRDAEESVLAWIECHGDVRAAARRVGVHPNTLRYRIRRLAGNGLDLTDPGTRLVTWLRLRLRDGEPGSSAQA</sequence>
<dbReference type="PANTHER" id="PTHR33744">
    <property type="entry name" value="CARBOHYDRATE DIACID REGULATOR"/>
    <property type="match status" value="1"/>
</dbReference>
<evidence type="ECO:0000259" key="3">
    <source>
        <dbReference type="Pfam" id="PF17853"/>
    </source>
</evidence>
<dbReference type="Pfam" id="PF13556">
    <property type="entry name" value="HTH_30"/>
    <property type="match status" value="1"/>
</dbReference>
<dbReference type="InterPro" id="IPR042070">
    <property type="entry name" value="PucR_C-HTH_sf"/>
</dbReference>
<dbReference type="PANTHER" id="PTHR33744:SF1">
    <property type="entry name" value="DNA-BINDING TRANSCRIPTIONAL ACTIVATOR ADER"/>
    <property type="match status" value="1"/>
</dbReference>
<feature type="domain" description="PucR C-terminal helix-turn-helix" evidence="2">
    <location>
        <begin position="462"/>
        <end position="515"/>
    </location>
</feature>
<comment type="similarity">
    <text evidence="1">Belongs to the CdaR family.</text>
</comment>
<organism evidence="4 5">
    <name type="scientific">Nonomuraea pusilla</name>
    <dbReference type="NCBI Taxonomy" id="46177"/>
    <lineage>
        <taxon>Bacteria</taxon>
        <taxon>Bacillati</taxon>
        <taxon>Actinomycetota</taxon>
        <taxon>Actinomycetes</taxon>
        <taxon>Streptosporangiales</taxon>
        <taxon>Streptosporangiaceae</taxon>
        <taxon>Nonomuraea</taxon>
    </lineage>
</organism>
<dbReference type="OrthoDB" id="3190266at2"/>
<gene>
    <name evidence="4" type="ORF">SAMN05660976_05633</name>
</gene>
<name>A0A1H7ZWN6_9ACTN</name>
<proteinExistence type="inferred from homology"/>
<dbReference type="InterPro" id="IPR041522">
    <property type="entry name" value="CdaR_GGDEF"/>
</dbReference>
<accession>A0A1H7ZWN6</accession>